<dbReference type="Gene3D" id="1.50.40.10">
    <property type="entry name" value="Mitochondrial carrier domain"/>
    <property type="match status" value="1"/>
</dbReference>
<protein>
    <recommendedName>
        <fullName evidence="12">Mitochondrial dicarboxylate carrier</fullName>
    </recommendedName>
</protein>
<evidence type="ECO:0000256" key="4">
    <source>
        <dbReference type="ARBA" id="ARBA00022692"/>
    </source>
</evidence>
<organism evidence="10 11">
    <name type="scientific">Molorchus minor</name>
    <dbReference type="NCBI Taxonomy" id="1323400"/>
    <lineage>
        <taxon>Eukaryota</taxon>
        <taxon>Metazoa</taxon>
        <taxon>Ecdysozoa</taxon>
        <taxon>Arthropoda</taxon>
        <taxon>Hexapoda</taxon>
        <taxon>Insecta</taxon>
        <taxon>Pterygota</taxon>
        <taxon>Neoptera</taxon>
        <taxon>Endopterygota</taxon>
        <taxon>Coleoptera</taxon>
        <taxon>Polyphaga</taxon>
        <taxon>Cucujiformia</taxon>
        <taxon>Chrysomeloidea</taxon>
        <taxon>Cerambycidae</taxon>
        <taxon>Lamiinae</taxon>
        <taxon>Monochamini</taxon>
        <taxon>Molorchus</taxon>
    </lineage>
</organism>
<dbReference type="Pfam" id="PF00153">
    <property type="entry name" value="Mito_carr"/>
    <property type="match status" value="2"/>
</dbReference>
<keyword evidence="3 9" id="KW-0813">Transport</keyword>
<dbReference type="PANTHER" id="PTHR45618">
    <property type="entry name" value="MITOCHONDRIAL DICARBOXYLATE CARRIER-RELATED"/>
    <property type="match status" value="1"/>
</dbReference>
<dbReference type="Proteomes" id="UP001162164">
    <property type="component" value="Unassembled WGS sequence"/>
</dbReference>
<keyword evidence="4 8" id="KW-0812">Transmembrane</keyword>
<evidence type="ECO:0000256" key="8">
    <source>
        <dbReference type="PROSITE-ProRule" id="PRU00282"/>
    </source>
</evidence>
<dbReference type="SUPFAM" id="SSF103506">
    <property type="entry name" value="Mitochondrial carrier"/>
    <property type="match status" value="1"/>
</dbReference>
<evidence type="ECO:0000313" key="10">
    <source>
        <dbReference type="EMBL" id="KAJ8979395.1"/>
    </source>
</evidence>
<keyword evidence="5" id="KW-0677">Repeat</keyword>
<reference evidence="10" key="1">
    <citation type="journal article" date="2023" name="Insect Mol. Biol.">
        <title>Genome sequencing provides insights into the evolution of gene families encoding plant cell wall-degrading enzymes in longhorned beetles.</title>
        <authorList>
            <person name="Shin N.R."/>
            <person name="Okamura Y."/>
            <person name="Kirsch R."/>
            <person name="Pauchet Y."/>
        </authorList>
    </citation>
    <scope>NUCLEOTIDE SEQUENCE</scope>
    <source>
        <strain evidence="10">MMC_N1</strain>
    </source>
</reference>
<evidence type="ECO:0000256" key="1">
    <source>
        <dbReference type="ARBA" id="ARBA00004141"/>
    </source>
</evidence>
<evidence type="ECO:0000313" key="11">
    <source>
        <dbReference type="Proteomes" id="UP001162164"/>
    </source>
</evidence>
<evidence type="ECO:0000256" key="9">
    <source>
        <dbReference type="RuleBase" id="RU000488"/>
    </source>
</evidence>
<gene>
    <name evidence="10" type="ORF">NQ317_015824</name>
</gene>
<evidence type="ECO:0000256" key="3">
    <source>
        <dbReference type="ARBA" id="ARBA00022448"/>
    </source>
</evidence>
<feature type="repeat" description="Solcar" evidence="8">
    <location>
        <begin position="62"/>
        <end position="142"/>
    </location>
</feature>
<name>A0ABQ9JMZ0_9CUCU</name>
<dbReference type="InterPro" id="IPR023395">
    <property type="entry name" value="MCP_dom_sf"/>
</dbReference>
<comment type="caution">
    <text evidence="10">The sequence shown here is derived from an EMBL/GenBank/DDBJ whole genome shotgun (WGS) entry which is preliminary data.</text>
</comment>
<dbReference type="InterPro" id="IPR050391">
    <property type="entry name" value="Mito_Metabolite_Transporter"/>
</dbReference>
<evidence type="ECO:0000256" key="2">
    <source>
        <dbReference type="ARBA" id="ARBA00006375"/>
    </source>
</evidence>
<evidence type="ECO:0000256" key="6">
    <source>
        <dbReference type="ARBA" id="ARBA00022989"/>
    </source>
</evidence>
<keyword evidence="6" id="KW-1133">Transmembrane helix</keyword>
<comment type="similarity">
    <text evidence="2 9">Belongs to the mitochondrial carrier (TC 2.A.29) family.</text>
</comment>
<dbReference type="InterPro" id="IPR018108">
    <property type="entry name" value="MCP_transmembrane"/>
</dbReference>
<dbReference type="EMBL" id="JAPWTJ010000342">
    <property type="protein sequence ID" value="KAJ8979395.1"/>
    <property type="molecule type" value="Genomic_DNA"/>
</dbReference>
<sequence>MVNVRMQNDIKLPMDNRRNYKHAIDGLIRVYSEEGVRKLFSGASTATSRAVFMTIGQLSFYDQVKIILTAGAIATSLTQPLDVIKTRSMNAAPGEFKSLWAIILYTAKMGPMGFFKGYVPAFVRLAPQTILTFVFLEQLRLNFGILPVQSLNK</sequence>
<evidence type="ECO:0008006" key="12">
    <source>
        <dbReference type="Google" id="ProtNLM"/>
    </source>
</evidence>
<accession>A0ABQ9JMZ0</accession>
<keyword evidence="7 8" id="KW-0472">Membrane</keyword>
<keyword evidence="11" id="KW-1185">Reference proteome</keyword>
<evidence type="ECO:0000256" key="5">
    <source>
        <dbReference type="ARBA" id="ARBA00022737"/>
    </source>
</evidence>
<comment type="subcellular location">
    <subcellularLocation>
        <location evidence="1">Membrane</location>
        <topology evidence="1">Multi-pass membrane protein</topology>
    </subcellularLocation>
</comment>
<evidence type="ECO:0000256" key="7">
    <source>
        <dbReference type="ARBA" id="ARBA00023136"/>
    </source>
</evidence>
<dbReference type="PROSITE" id="PS50920">
    <property type="entry name" value="SOLCAR"/>
    <property type="match status" value="1"/>
</dbReference>
<proteinExistence type="inferred from homology"/>